<accession>A0A6G4VED2</accession>
<name>A0A6G4VED2_9ACTN</name>
<reference evidence="2 3" key="1">
    <citation type="submission" date="2020-02" db="EMBL/GenBank/DDBJ databases">
        <title>Whole-genome analyses of novel actinobacteria.</title>
        <authorList>
            <person name="Sahin N."/>
            <person name="Gencbay T."/>
        </authorList>
    </citation>
    <scope>NUCLEOTIDE SEQUENCE [LARGE SCALE GENOMIC DNA]</scope>
    <source>
        <strain evidence="2 3">HC44</strain>
    </source>
</reference>
<evidence type="ECO:0000313" key="2">
    <source>
        <dbReference type="EMBL" id="NGO12255.1"/>
    </source>
</evidence>
<comment type="caution">
    <text evidence="2">The sequence shown here is derived from an EMBL/GenBank/DDBJ whole genome shotgun (WGS) entry which is preliminary data.</text>
</comment>
<gene>
    <name evidence="2" type="ORF">G5C60_32775</name>
</gene>
<dbReference type="Proteomes" id="UP000472335">
    <property type="component" value="Unassembled WGS sequence"/>
</dbReference>
<proteinExistence type="predicted"/>
<sequence length="71" mass="7373">MPEPHWQKSTYSQEASACVYVATTPAGTILLRESDTPETVLTTGPRQLRALIATLRTADAQVSAGAGAGSA</sequence>
<evidence type="ECO:0000313" key="3">
    <source>
        <dbReference type="Proteomes" id="UP000472335"/>
    </source>
</evidence>
<dbReference type="Pfam" id="PF04149">
    <property type="entry name" value="DUF397"/>
    <property type="match status" value="1"/>
</dbReference>
<dbReference type="RefSeq" id="WP_165264650.1">
    <property type="nucleotide sequence ID" value="NZ_JAAKZY010000133.1"/>
</dbReference>
<keyword evidence="3" id="KW-1185">Reference proteome</keyword>
<dbReference type="EMBL" id="JAAKZY010000133">
    <property type="protein sequence ID" value="NGO12255.1"/>
    <property type="molecule type" value="Genomic_DNA"/>
</dbReference>
<feature type="domain" description="DUF397" evidence="1">
    <location>
        <begin position="5"/>
        <end position="56"/>
    </location>
</feature>
<dbReference type="AlphaFoldDB" id="A0A6G4VED2"/>
<dbReference type="InterPro" id="IPR007278">
    <property type="entry name" value="DUF397"/>
</dbReference>
<protein>
    <submittedName>
        <fullName evidence="2">DUF397 domain-containing protein</fullName>
    </submittedName>
</protein>
<evidence type="ECO:0000259" key="1">
    <source>
        <dbReference type="Pfam" id="PF04149"/>
    </source>
</evidence>
<organism evidence="2 3">
    <name type="scientific">Streptomyces scabichelini</name>
    <dbReference type="NCBI Taxonomy" id="2711217"/>
    <lineage>
        <taxon>Bacteria</taxon>
        <taxon>Bacillati</taxon>
        <taxon>Actinomycetota</taxon>
        <taxon>Actinomycetes</taxon>
        <taxon>Kitasatosporales</taxon>
        <taxon>Streptomycetaceae</taxon>
        <taxon>Streptomyces</taxon>
    </lineage>
</organism>